<keyword evidence="3" id="KW-1185">Reference proteome</keyword>
<comment type="caution">
    <text evidence="2">The sequence shown here is derived from an EMBL/GenBank/DDBJ whole genome shotgun (WGS) entry which is preliminary data.</text>
</comment>
<protein>
    <submittedName>
        <fullName evidence="2">Uncharacterized protein</fullName>
    </submittedName>
</protein>
<name>A0A1Y2HXX2_9FUNG</name>
<dbReference type="EMBL" id="MCFL01000005">
    <property type="protein sequence ID" value="ORZ39359.1"/>
    <property type="molecule type" value="Genomic_DNA"/>
</dbReference>
<evidence type="ECO:0000256" key="1">
    <source>
        <dbReference type="SAM" id="MobiDB-lite"/>
    </source>
</evidence>
<reference evidence="2 3" key="1">
    <citation type="submission" date="2016-07" db="EMBL/GenBank/DDBJ databases">
        <title>Pervasive Adenine N6-methylation of Active Genes in Fungi.</title>
        <authorList>
            <consortium name="DOE Joint Genome Institute"/>
            <person name="Mondo S.J."/>
            <person name="Dannebaum R.O."/>
            <person name="Kuo R.C."/>
            <person name="Labutti K."/>
            <person name="Haridas S."/>
            <person name="Kuo A."/>
            <person name="Salamov A."/>
            <person name="Ahrendt S.R."/>
            <person name="Lipzen A."/>
            <person name="Sullivan W."/>
            <person name="Andreopoulos W.B."/>
            <person name="Clum A."/>
            <person name="Lindquist E."/>
            <person name="Daum C."/>
            <person name="Ramamoorthy G.K."/>
            <person name="Gryganskyi A."/>
            <person name="Culley D."/>
            <person name="Magnuson J.K."/>
            <person name="James T.Y."/>
            <person name="O'Malley M.A."/>
            <person name="Stajich J.E."/>
            <person name="Spatafora J.W."/>
            <person name="Visel A."/>
            <person name="Grigoriev I.V."/>
        </authorList>
    </citation>
    <scope>NUCLEOTIDE SEQUENCE [LARGE SCALE GENOMIC DNA]</scope>
    <source>
        <strain evidence="2 3">PL171</strain>
    </source>
</reference>
<accession>A0A1Y2HXX2</accession>
<evidence type="ECO:0000313" key="2">
    <source>
        <dbReference type="EMBL" id="ORZ39359.1"/>
    </source>
</evidence>
<sequence>MAQPGSHDARRSAQRGPSFPTLINSTPVFQALGIPRLVGPLPPSPLHKLAARSPPRKSSAKAARARLQCSSTPPFLSRSMECVAPVLGTAQSPLSYLAQPGIFAVDSSLFARRQSRDLPMLGSLGPAASLADRLDDVGNEAFLHHPDVLAVVTFFGADDRLPSELDKALSITCPPHRSHGAVRRSQT</sequence>
<evidence type="ECO:0000313" key="3">
    <source>
        <dbReference type="Proteomes" id="UP000193411"/>
    </source>
</evidence>
<gene>
    <name evidence="2" type="ORF">BCR44DRAFT_1426388</name>
</gene>
<dbReference type="Proteomes" id="UP000193411">
    <property type="component" value="Unassembled WGS sequence"/>
</dbReference>
<feature type="region of interest" description="Disordered" evidence="1">
    <location>
        <begin position="1"/>
        <end position="22"/>
    </location>
</feature>
<proteinExistence type="predicted"/>
<dbReference type="AlphaFoldDB" id="A0A1Y2HXX2"/>
<organism evidence="2 3">
    <name type="scientific">Catenaria anguillulae PL171</name>
    <dbReference type="NCBI Taxonomy" id="765915"/>
    <lineage>
        <taxon>Eukaryota</taxon>
        <taxon>Fungi</taxon>
        <taxon>Fungi incertae sedis</taxon>
        <taxon>Blastocladiomycota</taxon>
        <taxon>Blastocladiomycetes</taxon>
        <taxon>Blastocladiales</taxon>
        <taxon>Catenariaceae</taxon>
        <taxon>Catenaria</taxon>
    </lineage>
</organism>